<dbReference type="EMBL" id="SMAB01000002">
    <property type="protein sequence ID" value="TCS84000.1"/>
    <property type="molecule type" value="Genomic_DNA"/>
</dbReference>
<evidence type="ECO:0000256" key="7">
    <source>
        <dbReference type="ARBA" id="ARBA00022679"/>
    </source>
</evidence>
<dbReference type="NCBIfam" id="NF005209">
    <property type="entry name" value="PRK06680.1"/>
    <property type="match status" value="1"/>
</dbReference>
<comment type="subunit">
    <text evidence="3">Homodimer.</text>
</comment>
<dbReference type="GO" id="GO:0046394">
    <property type="term" value="P:carboxylic acid biosynthetic process"/>
    <property type="evidence" value="ECO:0007669"/>
    <property type="project" value="UniProtKB-ARBA"/>
</dbReference>
<comment type="caution">
    <text evidence="13">The sequence shown here is derived from an EMBL/GenBank/DDBJ whole genome shotgun (WGS) entry which is preliminary data.</text>
</comment>
<proteinExistence type="inferred from homology"/>
<evidence type="ECO:0000256" key="2">
    <source>
        <dbReference type="ARBA" id="ARBA00009320"/>
    </source>
</evidence>
<comment type="catalytic activity">
    <reaction evidence="9 12">
        <text>D-alanine + 2-oxoglutarate = D-glutamate + pyruvate</text>
        <dbReference type="Rhea" id="RHEA:15869"/>
        <dbReference type="ChEBI" id="CHEBI:15361"/>
        <dbReference type="ChEBI" id="CHEBI:16810"/>
        <dbReference type="ChEBI" id="CHEBI:29986"/>
        <dbReference type="ChEBI" id="CHEBI:57416"/>
        <dbReference type="EC" id="2.6.1.21"/>
    </reaction>
</comment>
<sequence>MILINDQFIKRNQDTHIDIEDRGYQFGDGIYEVVRVYQGKTFRLDDHLDRFERSAKEIFMELPFSKTETKLKITQLIEMNNLQDGIVYFQVTRGVAPRTHAFPQNAKPVLTAYTKKSPRPIDQFKNGIKVVTVEDIRWLRCDIKSLNLLGNVLAKQYAHEHQAEEAIQIRDNTVTEGSSSNFYIVENGKIYTHPADHFILRGITRIVVEEIANKLGIPFIEKLFSVKDVYRADEAFISSTTAEITPVIQVNDKVIGNGPGPIVRAIQEEFQKLI</sequence>
<dbReference type="InterPro" id="IPR005784">
    <property type="entry name" value="D_amino_transT"/>
</dbReference>
<evidence type="ECO:0000256" key="12">
    <source>
        <dbReference type="RuleBase" id="RU004520"/>
    </source>
</evidence>
<dbReference type="InterPro" id="IPR050571">
    <property type="entry name" value="Class-IV_PLP-Dep_Aminotrnsfr"/>
</dbReference>
<evidence type="ECO:0000256" key="10">
    <source>
        <dbReference type="RuleBase" id="RU004106"/>
    </source>
</evidence>
<dbReference type="CDD" id="cd01558">
    <property type="entry name" value="D-AAT_like"/>
    <property type="match status" value="1"/>
</dbReference>
<comment type="similarity">
    <text evidence="2 10">Belongs to the class-IV pyridoxal-phosphate-dependent aminotransferase family.</text>
</comment>
<comment type="cofactor">
    <cofactor evidence="1 11">
        <name>pyridoxal 5'-phosphate</name>
        <dbReference type="ChEBI" id="CHEBI:597326"/>
    </cofactor>
</comment>
<dbReference type="Gene3D" id="3.20.10.10">
    <property type="entry name" value="D-amino Acid Aminotransferase, subunit A, domain 2"/>
    <property type="match status" value="1"/>
</dbReference>
<organism evidence="13 14">
    <name type="scientific">Tepidibacillus fermentans</name>
    <dbReference type="NCBI Taxonomy" id="1281767"/>
    <lineage>
        <taxon>Bacteria</taxon>
        <taxon>Bacillati</taxon>
        <taxon>Bacillota</taxon>
        <taxon>Bacilli</taxon>
        <taxon>Bacillales</taxon>
        <taxon>Bacillaceae</taxon>
        <taxon>Tepidibacillus</taxon>
    </lineage>
</organism>
<reference evidence="13 14" key="1">
    <citation type="submission" date="2019-03" db="EMBL/GenBank/DDBJ databases">
        <title>Genomic Encyclopedia of Type Strains, Phase IV (KMG-IV): sequencing the most valuable type-strain genomes for metagenomic binning, comparative biology and taxonomic classification.</title>
        <authorList>
            <person name="Goeker M."/>
        </authorList>
    </citation>
    <scope>NUCLEOTIDE SEQUENCE [LARGE SCALE GENOMIC DNA]</scope>
    <source>
        <strain evidence="13 14">DSM 23802</strain>
    </source>
</reference>
<dbReference type="GO" id="GO:0047810">
    <property type="term" value="F:D-alanine-2-oxoglutarate aminotransferase activity"/>
    <property type="evidence" value="ECO:0007669"/>
    <property type="project" value="UniProtKB-EC"/>
</dbReference>
<dbReference type="InterPro" id="IPR043131">
    <property type="entry name" value="BCAT-like_N"/>
</dbReference>
<keyword evidence="7 13" id="KW-0808">Transferase</keyword>
<evidence type="ECO:0000313" key="14">
    <source>
        <dbReference type="Proteomes" id="UP000295788"/>
    </source>
</evidence>
<dbReference type="NCBIfam" id="TIGR01121">
    <property type="entry name" value="D_amino_aminoT"/>
    <property type="match status" value="1"/>
</dbReference>
<evidence type="ECO:0000256" key="8">
    <source>
        <dbReference type="ARBA" id="ARBA00022898"/>
    </source>
</evidence>
<dbReference type="GO" id="GO:0005829">
    <property type="term" value="C:cytosol"/>
    <property type="evidence" value="ECO:0007669"/>
    <property type="project" value="TreeGrafter"/>
</dbReference>
<dbReference type="Pfam" id="PF01063">
    <property type="entry name" value="Aminotran_4"/>
    <property type="match status" value="1"/>
</dbReference>
<dbReference type="AlphaFoldDB" id="A0A4R3KKJ9"/>
<dbReference type="GO" id="GO:0008652">
    <property type="term" value="P:amino acid biosynthetic process"/>
    <property type="evidence" value="ECO:0007669"/>
    <property type="project" value="UniProtKB-ARBA"/>
</dbReference>
<dbReference type="EC" id="2.6.1.21" evidence="4 12"/>
<dbReference type="GO" id="GO:0030170">
    <property type="term" value="F:pyridoxal phosphate binding"/>
    <property type="evidence" value="ECO:0007669"/>
    <property type="project" value="InterPro"/>
</dbReference>
<dbReference type="PANTHER" id="PTHR42743">
    <property type="entry name" value="AMINO-ACID AMINOTRANSFERASE"/>
    <property type="match status" value="1"/>
</dbReference>
<protein>
    <recommendedName>
        <fullName evidence="5 12">D-alanine aminotransferase</fullName>
        <ecNumber evidence="4 12">2.6.1.21</ecNumber>
    </recommendedName>
</protein>
<name>A0A4R3KKJ9_9BACI</name>
<evidence type="ECO:0000256" key="3">
    <source>
        <dbReference type="ARBA" id="ARBA00011738"/>
    </source>
</evidence>
<dbReference type="GO" id="GO:0046416">
    <property type="term" value="P:D-amino acid metabolic process"/>
    <property type="evidence" value="ECO:0007669"/>
    <property type="project" value="InterPro"/>
</dbReference>
<dbReference type="InterPro" id="IPR036038">
    <property type="entry name" value="Aminotransferase-like"/>
</dbReference>
<keyword evidence="6 13" id="KW-0032">Aminotransferase</keyword>
<evidence type="ECO:0000256" key="4">
    <source>
        <dbReference type="ARBA" id="ARBA00012874"/>
    </source>
</evidence>
<dbReference type="PROSITE" id="PS00770">
    <property type="entry name" value="AA_TRANSFER_CLASS_4"/>
    <property type="match status" value="1"/>
</dbReference>
<dbReference type="Gene3D" id="3.30.470.10">
    <property type="match status" value="1"/>
</dbReference>
<evidence type="ECO:0000256" key="9">
    <source>
        <dbReference type="ARBA" id="ARBA00047911"/>
    </source>
</evidence>
<dbReference type="InterPro" id="IPR043132">
    <property type="entry name" value="BCAT-like_C"/>
</dbReference>
<dbReference type="SUPFAM" id="SSF56752">
    <property type="entry name" value="D-aminoacid aminotransferase-like PLP-dependent enzymes"/>
    <property type="match status" value="1"/>
</dbReference>
<comment type="function">
    <text evidence="12">Acts on the D-isomers of alanine, leucine, aspartate, glutamate, aminobutyrate, norvaline and asparagine. The enzyme transfers an amino group from a substrate D-amino acid to the pyridoxal phosphate cofactor to form pyridoxamine and an alpha-keto acid in the first half-reaction.</text>
</comment>
<dbReference type="FunFam" id="3.30.470.10:FF:000009">
    <property type="entry name" value="D-alanine aminotransferase"/>
    <property type="match status" value="1"/>
</dbReference>
<gene>
    <name evidence="13" type="ORF">EDD72_10240</name>
</gene>
<evidence type="ECO:0000256" key="6">
    <source>
        <dbReference type="ARBA" id="ARBA00022576"/>
    </source>
</evidence>
<evidence type="ECO:0000256" key="1">
    <source>
        <dbReference type="ARBA" id="ARBA00001933"/>
    </source>
</evidence>
<dbReference type="PANTHER" id="PTHR42743:SF10">
    <property type="entry name" value="D-ALANINE AMINOTRANSFERASE"/>
    <property type="match status" value="1"/>
</dbReference>
<keyword evidence="14" id="KW-1185">Reference proteome</keyword>
<dbReference type="FunFam" id="3.20.10.10:FF:000002">
    <property type="entry name" value="D-alanine aminotransferase"/>
    <property type="match status" value="1"/>
</dbReference>
<accession>A0A4R3KKJ9</accession>
<dbReference type="InterPro" id="IPR018300">
    <property type="entry name" value="Aminotrans_IV_CS"/>
</dbReference>
<evidence type="ECO:0000256" key="5">
    <source>
        <dbReference type="ARBA" id="ARBA00021779"/>
    </source>
</evidence>
<dbReference type="InterPro" id="IPR001544">
    <property type="entry name" value="Aminotrans_IV"/>
</dbReference>
<evidence type="ECO:0000256" key="11">
    <source>
        <dbReference type="RuleBase" id="RU004516"/>
    </source>
</evidence>
<keyword evidence="8 11" id="KW-0663">Pyridoxal phosphate</keyword>
<evidence type="ECO:0000313" key="13">
    <source>
        <dbReference type="EMBL" id="TCS84000.1"/>
    </source>
</evidence>
<dbReference type="Proteomes" id="UP000295788">
    <property type="component" value="Unassembled WGS sequence"/>
</dbReference>